<dbReference type="GO" id="GO:0051011">
    <property type="term" value="F:microtubule minus-end binding"/>
    <property type="evidence" value="ECO:0007669"/>
    <property type="project" value="TreeGrafter"/>
</dbReference>
<dbReference type="GO" id="GO:0043015">
    <property type="term" value="F:gamma-tubulin binding"/>
    <property type="evidence" value="ECO:0007669"/>
    <property type="project" value="InterPro"/>
</dbReference>
<name>A0A7J6P8J4_PEROL</name>
<proteinExistence type="inferred from homology"/>
<protein>
    <submittedName>
        <fullName evidence="9">Gamma-tubulin complex component 3</fullName>
    </submittedName>
</protein>
<dbReference type="Pfam" id="PF17681">
    <property type="entry name" value="GCP_N_terminal"/>
    <property type="match status" value="1"/>
</dbReference>
<feature type="domain" description="Gamma tubulin complex component protein N-terminal" evidence="8">
    <location>
        <begin position="178"/>
        <end position="495"/>
    </location>
</feature>
<feature type="region of interest" description="Disordered" evidence="6">
    <location>
        <begin position="453"/>
        <end position="473"/>
    </location>
</feature>
<dbReference type="GO" id="GO:0051321">
    <property type="term" value="P:meiotic cell cycle"/>
    <property type="evidence" value="ECO:0007669"/>
    <property type="project" value="TreeGrafter"/>
</dbReference>
<accession>A0A7J6P8J4</accession>
<dbReference type="PANTHER" id="PTHR19302:SF14">
    <property type="entry name" value="GAMMA-TUBULIN COMPLEX COMPONENT 3"/>
    <property type="match status" value="1"/>
</dbReference>
<dbReference type="GO" id="GO:0000930">
    <property type="term" value="C:gamma-tubulin complex"/>
    <property type="evidence" value="ECO:0007669"/>
    <property type="project" value="TreeGrafter"/>
</dbReference>
<evidence type="ECO:0000256" key="2">
    <source>
        <dbReference type="ARBA" id="ARBA00010337"/>
    </source>
</evidence>
<feature type="domain" description="Gamma tubulin complex component C-terminal" evidence="7">
    <location>
        <begin position="498"/>
        <end position="843"/>
    </location>
</feature>
<dbReference type="InterPro" id="IPR040457">
    <property type="entry name" value="GCP_C"/>
</dbReference>
<dbReference type="GO" id="GO:0031122">
    <property type="term" value="P:cytoplasmic microtubule organization"/>
    <property type="evidence" value="ECO:0007669"/>
    <property type="project" value="TreeGrafter"/>
</dbReference>
<comment type="caution">
    <text evidence="9">The sequence shown here is derived from an EMBL/GenBank/DDBJ whole genome shotgun (WGS) entry which is preliminary data.</text>
</comment>
<keyword evidence="5" id="KW-0206">Cytoskeleton</keyword>
<evidence type="ECO:0000256" key="3">
    <source>
        <dbReference type="ARBA" id="ARBA00022490"/>
    </source>
</evidence>
<evidence type="ECO:0000256" key="4">
    <source>
        <dbReference type="ARBA" id="ARBA00022701"/>
    </source>
</evidence>
<dbReference type="InterPro" id="IPR041470">
    <property type="entry name" value="GCP_N"/>
</dbReference>
<gene>
    <name evidence="9" type="primary">TUBGCP3_2</name>
    <name evidence="9" type="ORF">FOZ60_013403</name>
</gene>
<keyword evidence="3" id="KW-0963">Cytoplasm</keyword>
<keyword evidence="4" id="KW-0493">Microtubule</keyword>
<dbReference type="Pfam" id="PF04130">
    <property type="entry name" value="GCP_C_terminal"/>
    <property type="match status" value="1"/>
</dbReference>
<dbReference type="PANTHER" id="PTHR19302">
    <property type="entry name" value="GAMMA TUBULIN COMPLEX PROTEIN"/>
    <property type="match status" value="1"/>
</dbReference>
<dbReference type="OrthoDB" id="5860513at2759"/>
<dbReference type="EMBL" id="JABANP010000060">
    <property type="protein sequence ID" value="KAF4692448.1"/>
    <property type="molecule type" value="Genomic_DNA"/>
</dbReference>
<dbReference type="InterPro" id="IPR042241">
    <property type="entry name" value="GCP_C_sf"/>
</dbReference>
<dbReference type="Gene3D" id="1.20.120.1900">
    <property type="entry name" value="Gamma-tubulin complex, C-terminal domain"/>
    <property type="match status" value="1"/>
</dbReference>
<dbReference type="GO" id="GO:0000922">
    <property type="term" value="C:spindle pole"/>
    <property type="evidence" value="ECO:0007669"/>
    <property type="project" value="InterPro"/>
</dbReference>
<organism evidence="9 10">
    <name type="scientific">Perkinsus olseni</name>
    <name type="common">Perkinsus atlanticus</name>
    <dbReference type="NCBI Taxonomy" id="32597"/>
    <lineage>
        <taxon>Eukaryota</taxon>
        <taxon>Sar</taxon>
        <taxon>Alveolata</taxon>
        <taxon>Perkinsozoa</taxon>
        <taxon>Perkinsea</taxon>
        <taxon>Perkinsida</taxon>
        <taxon>Perkinsidae</taxon>
        <taxon>Perkinsus</taxon>
    </lineage>
</organism>
<evidence type="ECO:0000256" key="5">
    <source>
        <dbReference type="ARBA" id="ARBA00023212"/>
    </source>
</evidence>
<dbReference type="InterPro" id="IPR007259">
    <property type="entry name" value="GCP"/>
</dbReference>
<evidence type="ECO:0000256" key="6">
    <source>
        <dbReference type="SAM" id="MobiDB-lite"/>
    </source>
</evidence>
<sequence length="844" mass="94227">MTADNADVSSIVRMLVADVMGMPDQLGDARVNERYSWALSPLACKQVDFGIAETPESSVVTSLIRTLERREQTRAGEVGSSSKLPPSLQCQTLIRQLQSSSPALKERPVILRFLALMAGSDDKENFSGNVDALARVTAKPVPSSSGVASDMLKMTMSAPSDQPTTIAQTKGVTEKELVRDLVFVLQGIDGSIFRFNSRTERYIFGGISNGRDIELPARHASACLDLCRVGGTYRRVLERVNRLLDDDTLEAPTCPSRTAGAFANQIRDRLMEYYRLTVTLESRVAGSGWTLQHLQAWAYQPGKQLAALERLTQACLSEENGGAMISDIITLRDARADFTTRWLPVQGSAPACTLRSVLDDIISRTLQPLVAMIHLWVSEGRLMKGGEADFFIEELAAVSNRTTSCSDIWTGAFVLDFDKVPSIITEDVALKIFVTGKSINFVRQCCSEGDWLGDQDEPLPHPEGGEETSAESLTRMVQAAYRRETSLVFRLMMNKYRLQDHLLAVKKYLLLSQGDFVGHLLDLMTEHLSTRAQALRVHTFRDLTDHALRLQRVGSAGAAASGGDDQQEEFDNRLTARLEKPGLSDTGWEIFSLDYIATQPISVILNDGAMHQYRKVFSISWRLHRAERQLSSAWSQQMIAHRTVLRTVLQKRQKGSSASPNDSVIHLLQTCNALRHEMWHLVQHLRSFFAFNVIDTAWQKLRDALESLASQQEADLDRVLRLHEEYLSRLAAGHFLNHSADTAAGKKQMKVFEVLNELLSGIYQFTTLQERIYGDLSGAALGCEGSENESPLMDEATAVEFKRAVTERREEFLGNLQKFCAGAMAMKTELKHLVNRIDFNCFYY</sequence>
<evidence type="ECO:0000256" key="1">
    <source>
        <dbReference type="ARBA" id="ARBA00004245"/>
    </source>
</evidence>
<evidence type="ECO:0000313" key="10">
    <source>
        <dbReference type="Proteomes" id="UP000541610"/>
    </source>
</evidence>
<evidence type="ECO:0000259" key="7">
    <source>
        <dbReference type="Pfam" id="PF04130"/>
    </source>
</evidence>
<comment type="similarity">
    <text evidence="2">Belongs to the TUBGCP family.</text>
</comment>
<dbReference type="GO" id="GO:0005874">
    <property type="term" value="C:microtubule"/>
    <property type="evidence" value="ECO:0007669"/>
    <property type="project" value="UniProtKB-KW"/>
</dbReference>
<dbReference type="GO" id="GO:0007020">
    <property type="term" value="P:microtubule nucleation"/>
    <property type="evidence" value="ECO:0007669"/>
    <property type="project" value="InterPro"/>
</dbReference>
<comment type="subcellular location">
    <subcellularLocation>
        <location evidence="1">Cytoplasm</location>
        <location evidence="1">Cytoskeleton</location>
    </subcellularLocation>
</comment>
<dbReference type="AlphaFoldDB" id="A0A7J6P8J4"/>
<dbReference type="GO" id="GO:0000278">
    <property type="term" value="P:mitotic cell cycle"/>
    <property type="evidence" value="ECO:0007669"/>
    <property type="project" value="TreeGrafter"/>
</dbReference>
<dbReference type="GO" id="GO:0051225">
    <property type="term" value="P:spindle assembly"/>
    <property type="evidence" value="ECO:0007669"/>
    <property type="project" value="TreeGrafter"/>
</dbReference>
<dbReference type="Proteomes" id="UP000541610">
    <property type="component" value="Unassembled WGS sequence"/>
</dbReference>
<evidence type="ECO:0000259" key="8">
    <source>
        <dbReference type="Pfam" id="PF17681"/>
    </source>
</evidence>
<reference evidence="9 10" key="1">
    <citation type="submission" date="2020-04" db="EMBL/GenBank/DDBJ databases">
        <title>Perkinsus olseni comparative genomics.</title>
        <authorList>
            <person name="Bogema D.R."/>
        </authorList>
    </citation>
    <scope>NUCLEOTIDE SEQUENCE [LARGE SCALE GENOMIC DNA]</scope>
    <source>
        <strain evidence="9">00978-12</strain>
    </source>
</reference>
<evidence type="ECO:0000313" key="9">
    <source>
        <dbReference type="EMBL" id="KAF4692448.1"/>
    </source>
</evidence>